<dbReference type="InterPro" id="IPR036236">
    <property type="entry name" value="Znf_C2H2_sf"/>
</dbReference>
<dbReference type="InterPro" id="IPR013087">
    <property type="entry name" value="Znf_C2H2_type"/>
</dbReference>
<dbReference type="GeneID" id="115888333"/>
<evidence type="ECO:0000256" key="2">
    <source>
        <dbReference type="ARBA" id="ARBA00022737"/>
    </source>
</evidence>
<dbReference type="OrthoDB" id="7973081at2759"/>
<dbReference type="SUPFAM" id="SSF57667">
    <property type="entry name" value="beta-beta-alpha zinc fingers"/>
    <property type="match status" value="3"/>
</dbReference>
<feature type="domain" description="C2H2-type" evidence="7">
    <location>
        <begin position="405"/>
        <end position="433"/>
    </location>
</feature>
<accession>A0A6J2YM24</accession>
<evidence type="ECO:0000256" key="1">
    <source>
        <dbReference type="ARBA" id="ARBA00022723"/>
    </source>
</evidence>
<dbReference type="RefSeq" id="XP_030763895.1">
    <property type="nucleotide sequence ID" value="XM_030908035.1"/>
</dbReference>
<evidence type="ECO:0000256" key="6">
    <source>
        <dbReference type="SAM" id="MobiDB-lite"/>
    </source>
</evidence>
<evidence type="ECO:0000313" key="9">
    <source>
        <dbReference type="RefSeq" id="XP_030763895.1"/>
    </source>
</evidence>
<gene>
    <name evidence="9" type="primary">LOC115888333</name>
</gene>
<name>A0A6J2YM24_SITOR</name>
<feature type="compositionally biased region" description="Polar residues" evidence="6">
    <location>
        <begin position="16"/>
        <end position="25"/>
    </location>
</feature>
<feature type="domain" description="C2H2-type" evidence="7">
    <location>
        <begin position="143"/>
        <end position="171"/>
    </location>
</feature>
<dbReference type="AlphaFoldDB" id="A0A6J2YM24"/>
<dbReference type="KEGG" id="soy:115888333"/>
<dbReference type="GO" id="GO:0008270">
    <property type="term" value="F:zinc ion binding"/>
    <property type="evidence" value="ECO:0007669"/>
    <property type="project" value="UniProtKB-KW"/>
</dbReference>
<evidence type="ECO:0000256" key="3">
    <source>
        <dbReference type="ARBA" id="ARBA00022771"/>
    </source>
</evidence>
<sequence>MIKSEEFQLEGGENEPNVNLNSEFQQDLKREIKTEIMDIEDTTESSDTGDCETTSNCKSEYIREKIELCDAGDYEPTDNPEYIKVEQTPWNLKDHNKHFNETGDQSLLPKHHQCTLCGFKTHLIATYKKHYNEHVSNQEKQTYDCYTCGAKYYAKRYLKKHIFNTHRTSKYSCTKCDFKTSKKKYFQTHDQVHQAPDKAKKNKCTHCGYQFTSSYTLRRHVSIFHTTQVYYNCTQCDFKTIHEKSLQYHVLVHGAPKLQCPHCNNKYLKQSLKKHIKMVHQIENYYLCRKCSFSTTDISELNQHGASHLRSDAKKVKCSLCDYHYVSRKTFRKHLQTTHGILKYYFCRKSECNYEGTDKEQYEEHLLTHQQDILKYQCEICLLVYREKKHLDRHMILIHKNLNFYSCSKCDFKSKKKQTLLKHRAEIHHLDEEFKCFLCDFVGSRQKYSKHVFTHKTGGMYECKICDFLTKDVQYLKKHFLTKKHLASVEATMKQEKDT</sequence>
<keyword evidence="1" id="KW-0479">Metal-binding</keyword>
<dbReference type="Pfam" id="PF00096">
    <property type="entry name" value="zf-C2H2"/>
    <property type="match status" value="1"/>
</dbReference>
<evidence type="ECO:0000256" key="5">
    <source>
        <dbReference type="PROSITE-ProRule" id="PRU00042"/>
    </source>
</evidence>
<dbReference type="PANTHER" id="PTHR24379:SF121">
    <property type="entry name" value="C2H2-TYPE DOMAIN-CONTAINING PROTEIN"/>
    <property type="match status" value="1"/>
</dbReference>
<evidence type="ECO:0000313" key="8">
    <source>
        <dbReference type="Proteomes" id="UP000504635"/>
    </source>
</evidence>
<dbReference type="InParanoid" id="A0A6J2YM24"/>
<dbReference type="PROSITE" id="PS50157">
    <property type="entry name" value="ZINC_FINGER_C2H2_2"/>
    <property type="match status" value="3"/>
</dbReference>
<keyword evidence="8" id="KW-1185">Reference proteome</keyword>
<reference evidence="9" key="1">
    <citation type="submission" date="2025-08" db="UniProtKB">
        <authorList>
            <consortium name="RefSeq"/>
        </authorList>
    </citation>
    <scope>IDENTIFICATION</scope>
    <source>
        <tissue evidence="9">Gonads</tissue>
    </source>
</reference>
<evidence type="ECO:0000256" key="4">
    <source>
        <dbReference type="ARBA" id="ARBA00022833"/>
    </source>
</evidence>
<feature type="domain" description="C2H2-type" evidence="7">
    <location>
        <begin position="202"/>
        <end position="230"/>
    </location>
</feature>
<keyword evidence="4" id="KW-0862">Zinc</keyword>
<feature type="region of interest" description="Disordered" evidence="6">
    <location>
        <begin position="1"/>
        <end position="26"/>
    </location>
</feature>
<dbReference type="PANTHER" id="PTHR24379">
    <property type="entry name" value="KRAB AND ZINC FINGER DOMAIN-CONTAINING"/>
    <property type="match status" value="1"/>
</dbReference>
<protein>
    <submittedName>
        <fullName evidence="9">Zinc finger Y-chromosomal protein 1-like isoform X1</fullName>
    </submittedName>
</protein>
<keyword evidence="2" id="KW-0677">Repeat</keyword>
<dbReference type="Gene3D" id="3.30.160.60">
    <property type="entry name" value="Classic Zinc Finger"/>
    <property type="match status" value="6"/>
</dbReference>
<organism evidence="8 9">
    <name type="scientific">Sitophilus oryzae</name>
    <name type="common">Rice weevil</name>
    <name type="synonym">Curculio oryzae</name>
    <dbReference type="NCBI Taxonomy" id="7048"/>
    <lineage>
        <taxon>Eukaryota</taxon>
        <taxon>Metazoa</taxon>
        <taxon>Ecdysozoa</taxon>
        <taxon>Arthropoda</taxon>
        <taxon>Hexapoda</taxon>
        <taxon>Insecta</taxon>
        <taxon>Pterygota</taxon>
        <taxon>Neoptera</taxon>
        <taxon>Endopterygota</taxon>
        <taxon>Coleoptera</taxon>
        <taxon>Polyphaga</taxon>
        <taxon>Cucujiformia</taxon>
        <taxon>Curculionidae</taxon>
        <taxon>Dryophthorinae</taxon>
        <taxon>Sitophilus</taxon>
    </lineage>
</organism>
<proteinExistence type="predicted"/>
<keyword evidence="3 5" id="KW-0863">Zinc-finger</keyword>
<dbReference type="SMART" id="SM00355">
    <property type="entry name" value="ZnF_C2H2"/>
    <property type="match status" value="13"/>
</dbReference>
<dbReference type="PROSITE" id="PS00028">
    <property type="entry name" value="ZINC_FINGER_C2H2_1"/>
    <property type="match status" value="4"/>
</dbReference>
<dbReference type="Proteomes" id="UP000504635">
    <property type="component" value="Unplaced"/>
</dbReference>
<evidence type="ECO:0000259" key="7">
    <source>
        <dbReference type="PROSITE" id="PS50157"/>
    </source>
</evidence>